<evidence type="ECO:0000259" key="12">
    <source>
        <dbReference type="PROSITE" id="PS51393"/>
    </source>
</evidence>
<dbReference type="Pfam" id="PF00305">
    <property type="entry name" value="Lipoxygenase"/>
    <property type="match status" value="1"/>
</dbReference>
<dbReference type="Gene3D" id="4.10.372.10">
    <property type="entry name" value="Lipoxygenase-1, Domain 3"/>
    <property type="match status" value="1"/>
</dbReference>
<dbReference type="InterPro" id="IPR013819">
    <property type="entry name" value="LipOase_C"/>
</dbReference>
<dbReference type="GO" id="GO:0034440">
    <property type="term" value="P:lipid oxidation"/>
    <property type="evidence" value="ECO:0007669"/>
    <property type="project" value="InterPro"/>
</dbReference>
<protein>
    <recommendedName>
        <fullName evidence="15">Lipoxygenase</fullName>
    </recommendedName>
</protein>
<evidence type="ECO:0000256" key="1">
    <source>
        <dbReference type="ARBA" id="ARBA00009419"/>
    </source>
</evidence>
<reference evidence="13 14" key="1">
    <citation type="journal article" date="2023" name="Life. Sci Alliance">
        <title>Evolutionary insights into 3D genome organization and epigenetic landscape of Vigna mungo.</title>
        <authorList>
            <person name="Junaid A."/>
            <person name="Singh B."/>
            <person name="Bhatia S."/>
        </authorList>
    </citation>
    <scope>NUCLEOTIDE SEQUENCE [LARGE SCALE GENOMIC DNA]</scope>
    <source>
        <strain evidence="13">Urdbean</strain>
    </source>
</reference>
<dbReference type="SUPFAM" id="SSF49723">
    <property type="entry name" value="Lipase/lipooxygenase domain (PLAT/LH2 domain)"/>
    <property type="match status" value="1"/>
</dbReference>
<dbReference type="Proteomes" id="UP001374535">
    <property type="component" value="Chromosome 1"/>
</dbReference>
<dbReference type="GO" id="GO:0046872">
    <property type="term" value="F:metal ion binding"/>
    <property type="evidence" value="ECO:0007669"/>
    <property type="project" value="UniProtKB-KW"/>
</dbReference>
<dbReference type="Pfam" id="PF01477">
    <property type="entry name" value="PLAT"/>
    <property type="match status" value="1"/>
</dbReference>
<keyword evidence="14" id="KW-1185">Reference proteome</keyword>
<gene>
    <name evidence="13" type="ORF">V8G54_003914</name>
</gene>
<sequence>SNPAGKVGKVAYLENNVSVLRTLKETREEFDIYFEWDDKDMGTPGAFYVTNKMNEEFFLVSVTIEYPSEHDKNNIHFDCNSWSYLPGKTPEQLKAYREEELKNLRGDGKGKREKGDRIYDYDVYNDLGFLDSDGQEHHPVLGGPEKPYPRRVRTGRTVIPRNGEKYELPEEVYYVPRDEDFSQQKTLEFLELSKKALGGKVRPLLLSLYSKTTSNEFNSFEEMLKMYEGGNPSVIDFPTPDVIKGGGPRIAKEHIMQLCSKQYSNKRKFGD</sequence>
<dbReference type="GO" id="GO:0016702">
    <property type="term" value="F:oxidoreductase activity, acting on single donors with incorporation of molecular oxygen, incorporation of two atoms of oxygen"/>
    <property type="evidence" value="ECO:0007669"/>
    <property type="project" value="InterPro"/>
</dbReference>
<dbReference type="GO" id="GO:0006633">
    <property type="term" value="P:fatty acid biosynthetic process"/>
    <property type="evidence" value="ECO:0007669"/>
    <property type="project" value="UniProtKB-KW"/>
</dbReference>
<dbReference type="Gene3D" id="4.10.375.10">
    <property type="entry name" value="Lipoxygenase-1, Domain 2"/>
    <property type="match status" value="1"/>
</dbReference>
<name>A0AAQ3PEY4_VIGMU</name>
<evidence type="ECO:0000256" key="7">
    <source>
        <dbReference type="ARBA" id="ARBA00023002"/>
    </source>
</evidence>
<evidence type="ECO:0000256" key="4">
    <source>
        <dbReference type="ARBA" id="ARBA00022767"/>
    </source>
</evidence>
<evidence type="ECO:0000313" key="13">
    <source>
        <dbReference type="EMBL" id="WVZ25370.1"/>
    </source>
</evidence>
<keyword evidence="7" id="KW-0560">Oxidoreductase</keyword>
<evidence type="ECO:0000256" key="3">
    <source>
        <dbReference type="ARBA" id="ARBA00022723"/>
    </source>
</evidence>
<evidence type="ECO:0008006" key="15">
    <source>
        <dbReference type="Google" id="ProtNLM"/>
    </source>
</evidence>
<evidence type="ECO:0000256" key="2">
    <source>
        <dbReference type="ARBA" id="ARBA00022516"/>
    </source>
</evidence>
<dbReference type="InterPro" id="IPR036392">
    <property type="entry name" value="PLAT/LH2_dom_sf"/>
</dbReference>
<evidence type="ECO:0000256" key="9">
    <source>
        <dbReference type="ARBA" id="ARBA00023160"/>
    </source>
</evidence>
<keyword evidence="5" id="KW-0276">Fatty acid metabolism</keyword>
<dbReference type="InterPro" id="IPR001024">
    <property type="entry name" value="PLAT/LH2_dom"/>
</dbReference>
<dbReference type="PROSITE" id="PS50095">
    <property type="entry name" value="PLAT"/>
    <property type="match status" value="1"/>
</dbReference>
<dbReference type="EMBL" id="CP144700">
    <property type="protein sequence ID" value="WVZ25370.1"/>
    <property type="molecule type" value="Genomic_DNA"/>
</dbReference>
<keyword evidence="8" id="KW-0443">Lipid metabolism</keyword>
<proteinExistence type="inferred from homology"/>
<dbReference type="GO" id="GO:0031408">
    <property type="term" value="P:oxylipin biosynthetic process"/>
    <property type="evidence" value="ECO:0007669"/>
    <property type="project" value="UniProtKB-KW"/>
</dbReference>
<evidence type="ECO:0000256" key="10">
    <source>
        <dbReference type="PROSITE-ProRule" id="PRU00152"/>
    </source>
</evidence>
<keyword evidence="6" id="KW-0223">Dioxygenase</keyword>
<evidence type="ECO:0000256" key="6">
    <source>
        <dbReference type="ARBA" id="ARBA00022964"/>
    </source>
</evidence>
<dbReference type="PRINTS" id="PR00468">
    <property type="entry name" value="PLTLPOXGNASE"/>
</dbReference>
<evidence type="ECO:0000256" key="5">
    <source>
        <dbReference type="ARBA" id="ARBA00022832"/>
    </source>
</evidence>
<feature type="non-terminal residue" evidence="13">
    <location>
        <position position="271"/>
    </location>
</feature>
<keyword evidence="4" id="KW-0925">Oxylipin biosynthesis</keyword>
<dbReference type="SMART" id="SM00308">
    <property type="entry name" value="LH2"/>
    <property type="match status" value="1"/>
</dbReference>
<comment type="caution">
    <text evidence="10">Lacks conserved residue(s) required for the propagation of feature annotation.</text>
</comment>
<comment type="similarity">
    <text evidence="1">Belongs to the lipoxygenase family.</text>
</comment>
<dbReference type="InterPro" id="IPR027433">
    <property type="entry name" value="Lipoxygenase_dom_3"/>
</dbReference>
<dbReference type="Gene3D" id="2.60.60.20">
    <property type="entry name" value="PLAT/LH2 domain"/>
    <property type="match status" value="1"/>
</dbReference>
<dbReference type="SUPFAM" id="SSF48484">
    <property type="entry name" value="Lipoxigenase"/>
    <property type="match status" value="1"/>
</dbReference>
<dbReference type="InterPro" id="IPR000907">
    <property type="entry name" value="LipOase"/>
</dbReference>
<dbReference type="InterPro" id="IPR036226">
    <property type="entry name" value="LipOase_C_sf"/>
</dbReference>
<dbReference type="PROSITE" id="PS51393">
    <property type="entry name" value="LIPOXYGENASE_3"/>
    <property type="match status" value="1"/>
</dbReference>
<feature type="domain" description="Lipoxygenase" evidence="12">
    <location>
        <begin position="83"/>
        <end position="271"/>
    </location>
</feature>
<organism evidence="13 14">
    <name type="scientific">Vigna mungo</name>
    <name type="common">Black gram</name>
    <name type="synonym">Phaseolus mungo</name>
    <dbReference type="NCBI Taxonomy" id="3915"/>
    <lineage>
        <taxon>Eukaryota</taxon>
        <taxon>Viridiplantae</taxon>
        <taxon>Streptophyta</taxon>
        <taxon>Embryophyta</taxon>
        <taxon>Tracheophyta</taxon>
        <taxon>Spermatophyta</taxon>
        <taxon>Magnoliopsida</taxon>
        <taxon>eudicotyledons</taxon>
        <taxon>Gunneridae</taxon>
        <taxon>Pentapetalae</taxon>
        <taxon>rosids</taxon>
        <taxon>fabids</taxon>
        <taxon>Fabales</taxon>
        <taxon>Fabaceae</taxon>
        <taxon>Papilionoideae</taxon>
        <taxon>50 kb inversion clade</taxon>
        <taxon>NPAAA clade</taxon>
        <taxon>indigoferoid/millettioid clade</taxon>
        <taxon>Phaseoleae</taxon>
        <taxon>Vigna</taxon>
    </lineage>
</organism>
<dbReference type="AlphaFoldDB" id="A0AAQ3PEY4"/>
<accession>A0AAQ3PEY4</accession>
<keyword evidence="3" id="KW-0479">Metal-binding</keyword>
<dbReference type="InterPro" id="IPR001246">
    <property type="entry name" value="LipOase_plant"/>
</dbReference>
<feature type="domain" description="PLAT" evidence="11">
    <location>
        <begin position="1"/>
        <end position="97"/>
    </location>
</feature>
<evidence type="ECO:0000256" key="8">
    <source>
        <dbReference type="ARBA" id="ARBA00023098"/>
    </source>
</evidence>
<evidence type="ECO:0000313" key="14">
    <source>
        <dbReference type="Proteomes" id="UP001374535"/>
    </source>
</evidence>
<evidence type="ECO:0000259" key="11">
    <source>
        <dbReference type="PROSITE" id="PS50095"/>
    </source>
</evidence>
<dbReference type="PANTHER" id="PTHR11771">
    <property type="entry name" value="LIPOXYGENASE"/>
    <property type="match status" value="1"/>
</dbReference>
<keyword evidence="9" id="KW-0275">Fatty acid biosynthesis</keyword>
<keyword evidence="2" id="KW-0444">Lipid biosynthesis</keyword>